<keyword evidence="6 7" id="KW-0472">Membrane</keyword>
<evidence type="ECO:0000256" key="4">
    <source>
        <dbReference type="ARBA" id="ARBA00022692"/>
    </source>
</evidence>
<dbReference type="Proteomes" id="UP001596233">
    <property type="component" value="Unassembled WGS sequence"/>
</dbReference>
<dbReference type="InterPro" id="IPR023090">
    <property type="entry name" value="UPF0702_alpha/beta_dom_sf"/>
</dbReference>
<dbReference type="RefSeq" id="WP_379233486.1">
    <property type="nucleotide sequence ID" value="NZ_JBHSTE010000003.1"/>
</dbReference>
<dbReference type="EMBL" id="JBHSTE010000003">
    <property type="protein sequence ID" value="MFC6332737.1"/>
    <property type="molecule type" value="Genomic_DNA"/>
</dbReference>
<dbReference type="PANTHER" id="PTHR34582">
    <property type="entry name" value="UPF0702 TRANSMEMBRANE PROTEIN YCAP"/>
    <property type="match status" value="1"/>
</dbReference>
<evidence type="ECO:0000259" key="8">
    <source>
        <dbReference type="Pfam" id="PF04239"/>
    </source>
</evidence>
<dbReference type="Gene3D" id="3.30.240.20">
    <property type="entry name" value="bsu07140 like domains"/>
    <property type="match status" value="2"/>
</dbReference>
<feature type="transmembrane region" description="Helical" evidence="7">
    <location>
        <begin position="6"/>
        <end position="26"/>
    </location>
</feature>
<organism evidence="10 11">
    <name type="scientific">Paenibacillus septentrionalis</name>
    <dbReference type="NCBI Taxonomy" id="429342"/>
    <lineage>
        <taxon>Bacteria</taxon>
        <taxon>Bacillati</taxon>
        <taxon>Bacillota</taxon>
        <taxon>Bacilli</taxon>
        <taxon>Bacillales</taxon>
        <taxon>Paenibacillaceae</taxon>
        <taxon>Paenibacillus</taxon>
    </lineage>
</organism>
<dbReference type="Pfam" id="PF04239">
    <property type="entry name" value="DUF421"/>
    <property type="match status" value="1"/>
</dbReference>
<keyword evidence="5 7" id="KW-1133">Transmembrane helix</keyword>
<accession>A0ABW1V1R6</accession>
<keyword evidence="3" id="KW-1003">Cell membrane</keyword>
<sequence length="232" mass="26338">MPEYLLILIRSIMAFFILLLLTRIMGKKQLSQLTFFDYIVGITIGSIAATMSVDQNIKISNGVISLIVWGLIPILLAYLGLKSRTFLQFTDGKPSIVIKEGQVLEEELKKNQLAIEELMMMLREQGVFKIDDVEMAIFETNGELSIMKKTEAEPLTASLLGMKINKEHAPSLLIVDGHILHENLGLLNLDKQWLTKEIKKQGAYDEKDVFIAQIDSNKQLYVDLYQDSRKPH</sequence>
<evidence type="ECO:0000313" key="10">
    <source>
        <dbReference type="EMBL" id="MFC6332737.1"/>
    </source>
</evidence>
<comment type="similarity">
    <text evidence="2">Belongs to the UPF0702 family.</text>
</comment>
<dbReference type="InterPro" id="IPR007353">
    <property type="entry name" value="DUF421"/>
</dbReference>
<dbReference type="Pfam" id="PF20730">
    <property type="entry name" value="YetF_N"/>
    <property type="match status" value="1"/>
</dbReference>
<proteinExistence type="inferred from homology"/>
<feature type="transmembrane region" description="Helical" evidence="7">
    <location>
        <begin position="33"/>
        <end position="53"/>
    </location>
</feature>
<feature type="transmembrane region" description="Helical" evidence="7">
    <location>
        <begin position="59"/>
        <end position="81"/>
    </location>
</feature>
<protein>
    <submittedName>
        <fullName evidence="10">DUF421 domain-containing protein</fullName>
    </submittedName>
</protein>
<evidence type="ECO:0000256" key="3">
    <source>
        <dbReference type="ARBA" id="ARBA00022475"/>
    </source>
</evidence>
<evidence type="ECO:0000313" key="11">
    <source>
        <dbReference type="Proteomes" id="UP001596233"/>
    </source>
</evidence>
<reference evidence="11" key="1">
    <citation type="journal article" date="2019" name="Int. J. Syst. Evol. Microbiol.">
        <title>The Global Catalogue of Microorganisms (GCM) 10K type strain sequencing project: providing services to taxonomists for standard genome sequencing and annotation.</title>
        <authorList>
            <consortium name="The Broad Institute Genomics Platform"/>
            <consortium name="The Broad Institute Genome Sequencing Center for Infectious Disease"/>
            <person name="Wu L."/>
            <person name="Ma J."/>
        </authorList>
    </citation>
    <scope>NUCLEOTIDE SEQUENCE [LARGE SCALE GENOMIC DNA]</scope>
    <source>
        <strain evidence="11">PCU 280</strain>
    </source>
</reference>
<evidence type="ECO:0000259" key="9">
    <source>
        <dbReference type="Pfam" id="PF20730"/>
    </source>
</evidence>
<dbReference type="InterPro" id="IPR048454">
    <property type="entry name" value="YetF_N"/>
</dbReference>
<keyword evidence="11" id="KW-1185">Reference proteome</keyword>
<name>A0ABW1V1R6_9BACL</name>
<evidence type="ECO:0000256" key="2">
    <source>
        <dbReference type="ARBA" id="ARBA00006448"/>
    </source>
</evidence>
<feature type="domain" description="YetF-like N-terminal transmembrane" evidence="9">
    <location>
        <begin position="4"/>
        <end position="79"/>
    </location>
</feature>
<feature type="domain" description="YetF C-terminal" evidence="8">
    <location>
        <begin position="82"/>
        <end position="214"/>
    </location>
</feature>
<evidence type="ECO:0000256" key="5">
    <source>
        <dbReference type="ARBA" id="ARBA00022989"/>
    </source>
</evidence>
<comment type="caution">
    <text evidence="10">The sequence shown here is derived from an EMBL/GenBank/DDBJ whole genome shotgun (WGS) entry which is preliminary data.</text>
</comment>
<evidence type="ECO:0000256" key="6">
    <source>
        <dbReference type="ARBA" id="ARBA00023136"/>
    </source>
</evidence>
<dbReference type="PANTHER" id="PTHR34582:SF7">
    <property type="entry name" value="UPF0702 TRANSMEMBRANE PROTEIN YDFS"/>
    <property type="match status" value="1"/>
</dbReference>
<gene>
    <name evidence="10" type="ORF">ACFP56_08890</name>
</gene>
<comment type="subcellular location">
    <subcellularLocation>
        <location evidence="1">Cell membrane</location>
        <topology evidence="1">Multi-pass membrane protein</topology>
    </subcellularLocation>
</comment>
<evidence type="ECO:0000256" key="1">
    <source>
        <dbReference type="ARBA" id="ARBA00004651"/>
    </source>
</evidence>
<evidence type="ECO:0000256" key="7">
    <source>
        <dbReference type="SAM" id="Phobius"/>
    </source>
</evidence>
<keyword evidence="4 7" id="KW-0812">Transmembrane</keyword>